<dbReference type="SUPFAM" id="SSF51011">
    <property type="entry name" value="Glycosyl hydrolase domain"/>
    <property type="match status" value="1"/>
</dbReference>
<evidence type="ECO:0000313" key="4">
    <source>
        <dbReference type="Proteomes" id="UP001556118"/>
    </source>
</evidence>
<dbReference type="CDD" id="cd11331">
    <property type="entry name" value="AmyAc_OligoGlu_like"/>
    <property type="match status" value="1"/>
</dbReference>
<keyword evidence="3" id="KW-0378">Hydrolase</keyword>
<sequence length="526" mass="60299">MSRWWHEAALYQIYPRSFQDSDRDGIGDLEGIRRRLDHIADLGVGAVWLSPIFCSPMADFGYDVSDYRDIDPLFGDMAAFDQLLEETHARGLKLLLDFVPNHSSDQHRWFKESRSSRDNPRRDWYIWQDPAPGGGPPNNWMSNFGGSAWTLDEKTGQYYYHAFLAAQPDLNWRNPEVRKAMHDVLRFWLDKGVDGFRVDVIWHLIKDAQLRDNPPNPAYSPDRPDIERSLQVYSADQPEVHDVIAELREVIDSYPDRLLIGEIYLPIDRLVSYYGRNNRGVHLPFNFQLIQCPWHPKALGDLIDEYENALPEGGWPNWVLSNHDQPRIAARIGEDQARVAAMLLLTLRGTPTLYYGDEIGIADIDMSDVQVHDPAAINEPGINFNRDRSRSPMQWSSEEFAGFSQSKPWLPLTHDWHERNAKAQRNEPTSMLMLHQALLHLRSIEPDLVTGEYRRLDIGQDVLAFRRGESLAVVLNLSANPAPLALPTHWQEVQVLLSALSVRPLESVPEVLDGNEGLVLRIKEAR</sequence>
<dbReference type="Proteomes" id="UP001556118">
    <property type="component" value="Unassembled WGS sequence"/>
</dbReference>
<organism evidence="3 4">
    <name type="scientific">Novosphingobium rhizovicinum</name>
    <dbReference type="NCBI Taxonomy" id="3228928"/>
    <lineage>
        <taxon>Bacteria</taxon>
        <taxon>Pseudomonadati</taxon>
        <taxon>Pseudomonadota</taxon>
        <taxon>Alphaproteobacteria</taxon>
        <taxon>Sphingomonadales</taxon>
        <taxon>Sphingomonadaceae</taxon>
        <taxon>Novosphingobium</taxon>
    </lineage>
</organism>
<protein>
    <submittedName>
        <fullName evidence="3">Alpha-amylase family glycosyl hydrolase</fullName>
    </submittedName>
</protein>
<dbReference type="SMART" id="SM00642">
    <property type="entry name" value="Aamy"/>
    <property type="match status" value="1"/>
</dbReference>
<accession>A0ABV3RD18</accession>
<name>A0ABV3RD18_9SPHN</name>
<dbReference type="Gene3D" id="3.90.400.10">
    <property type="entry name" value="Oligo-1,6-glucosidase, Domain 2"/>
    <property type="match status" value="1"/>
</dbReference>
<dbReference type="SUPFAM" id="SSF51445">
    <property type="entry name" value="(Trans)glycosidases"/>
    <property type="match status" value="1"/>
</dbReference>
<keyword evidence="4" id="KW-1185">Reference proteome</keyword>
<proteinExistence type="inferred from homology"/>
<reference evidence="3 4" key="1">
    <citation type="submission" date="2024-06" db="EMBL/GenBank/DDBJ databases">
        <title>Novosphingobium rhizovicinus M1R2S20.</title>
        <authorList>
            <person name="Sun J.-Q."/>
        </authorList>
    </citation>
    <scope>NUCLEOTIDE SEQUENCE [LARGE SCALE GENOMIC DNA]</scope>
    <source>
        <strain evidence="3 4">M1R2S20</strain>
    </source>
</reference>
<comment type="similarity">
    <text evidence="1">Belongs to the glycosyl hydrolase 13 family.</text>
</comment>
<dbReference type="Gene3D" id="3.20.20.80">
    <property type="entry name" value="Glycosidases"/>
    <property type="match status" value="1"/>
</dbReference>
<dbReference type="PANTHER" id="PTHR10357:SF179">
    <property type="entry name" value="NEUTRAL AND BASIC AMINO ACID TRANSPORT PROTEIN RBAT"/>
    <property type="match status" value="1"/>
</dbReference>
<dbReference type="GO" id="GO:0016787">
    <property type="term" value="F:hydrolase activity"/>
    <property type="evidence" value="ECO:0007669"/>
    <property type="project" value="UniProtKB-KW"/>
</dbReference>
<feature type="domain" description="Glycosyl hydrolase family 13 catalytic" evidence="2">
    <location>
        <begin position="12"/>
        <end position="390"/>
    </location>
</feature>
<evidence type="ECO:0000313" key="3">
    <source>
        <dbReference type="EMBL" id="MEW9855996.1"/>
    </source>
</evidence>
<dbReference type="InterPro" id="IPR045857">
    <property type="entry name" value="O16G_dom_2"/>
</dbReference>
<dbReference type="InterPro" id="IPR017853">
    <property type="entry name" value="GH"/>
</dbReference>
<dbReference type="EMBL" id="JBFNXR010000050">
    <property type="protein sequence ID" value="MEW9855996.1"/>
    <property type="molecule type" value="Genomic_DNA"/>
</dbReference>
<dbReference type="RefSeq" id="WP_367774232.1">
    <property type="nucleotide sequence ID" value="NZ_JBFNXR010000050.1"/>
</dbReference>
<comment type="caution">
    <text evidence="3">The sequence shown here is derived from an EMBL/GenBank/DDBJ whole genome shotgun (WGS) entry which is preliminary data.</text>
</comment>
<dbReference type="PANTHER" id="PTHR10357">
    <property type="entry name" value="ALPHA-AMYLASE FAMILY MEMBER"/>
    <property type="match status" value="1"/>
</dbReference>
<dbReference type="Pfam" id="PF00128">
    <property type="entry name" value="Alpha-amylase"/>
    <property type="match status" value="1"/>
</dbReference>
<evidence type="ECO:0000256" key="1">
    <source>
        <dbReference type="ARBA" id="ARBA00008061"/>
    </source>
</evidence>
<evidence type="ECO:0000259" key="2">
    <source>
        <dbReference type="SMART" id="SM00642"/>
    </source>
</evidence>
<gene>
    <name evidence="3" type="ORF">ABUH87_12715</name>
</gene>
<dbReference type="InterPro" id="IPR006047">
    <property type="entry name" value="GH13_cat_dom"/>
</dbReference>